<dbReference type="EC" id="1.4.1.13" evidence="5"/>
<dbReference type="InterPro" id="IPR024188">
    <property type="entry name" value="GltB"/>
</dbReference>
<dbReference type="FunFam" id="3.20.20.70:FF:000156">
    <property type="entry name" value="Glutamate synthase domain protein"/>
    <property type="match status" value="1"/>
</dbReference>
<gene>
    <name evidence="5" type="primary">gltB_1</name>
    <name evidence="5" type="ORF">SAMEA4384403_00833</name>
</gene>
<evidence type="ECO:0000259" key="4">
    <source>
        <dbReference type="Pfam" id="PF01645"/>
    </source>
</evidence>
<dbReference type="GO" id="GO:0004355">
    <property type="term" value="F:glutamate synthase (NADPH) activity"/>
    <property type="evidence" value="ECO:0007669"/>
    <property type="project" value="UniProtKB-EC"/>
</dbReference>
<evidence type="ECO:0000256" key="3">
    <source>
        <dbReference type="SAM" id="Phobius"/>
    </source>
</evidence>
<protein>
    <submittedName>
        <fullName evidence="5">Glutamate synthase</fullName>
        <ecNumber evidence="5">1.4.1.13</ecNumber>
    </submittedName>
</protein>
<dbReference type="EMBL" id="LT906462">
    <property type="protein sequence ID" value="SNV62503.1"/>
    <property type="molecule type" value="Genomic_DNA"/>
</dbReference>
<dbReference type="RefSeq" id="WP_095087134.1">
    <property type="nucleotide sequence ID" value="NZ_BMDM01000006.1"/>
</dbReference>
<evidence type="ECO:0000313" key="6">
    <source>
        <dbReference type="Proteomes" id="UP000242084"/>
    </source>
</evidence>
<dbReference type="SUPFAM" id="SSF51395">
    <property type="entry name" value="FMN-linked oxidoreductases"/>
    <property type="match status" value="1"/>
</dbReference>
<dbReference type="AlphaFoldDB" id="A0A239YVB3"/>
<keyword evidence="3" id="KW-0472">Membrane</keyword>
<feature type="domain" description="Glutamate synthase" evidence="4">
    <location>
        <begin position="129"/>
        <end position="495"/>
    </location>
</feature>
<keyword evidence="5" id="KW-0560">Oxidoreductase</keyword>
<keyword evidence="3" id="KW-0812">Transmembrane</keyword>
<keyword evidence="6" id="KW-1185">Reference proteome</keyword>
<dbReference type="CDD" id="cd02808">
    <property type="entry name" value="GltS_FMN"/>
    <property type="match status" value="1"/>
</dbReference>
<dbReference type="PIRSF" id="PIRSF006429">
    <property type="entry name" value="GOGAT_lg_2"/>
    <property type="match status" value="1"/>
</dbReference>
<reference evidence="5 6" key="1">
    <citation type="submission" date="2017-06" db="EMBL/GenBank/DDBJ databases">
        <authorList>
            <consortium name="Pathogen Informatics"/>
        </authorList>
    </citation>
    <scope>NUCLEOTIDE SEQUENCE [LARGE SCALE GENOMIC DNA]</scope>
    <source>
        <strain evidence="5 6">NCTC13839</strain>
    </source>
</reference>
<name>A0A239YVB3_9STAP</name>
<dbReference type="OrthoDB" id="9758182at2"/>
<comment type="similarity">
    <text evidence="1 2">Belongs to the glutamate synthase family.</text>
</comment>
<dbReference type="KEGG" id="sste:SAMEA4384403_0833"/>
<dbReference type="Proteomes" id="UP000242084">
    <property type="component" value="Chromosome 1"/>
</dbReference>
<keyword evidence="3" id="KW-1133">Transmembrane helix</keyword>
<dbReference type="InterPro" id="IPR027283">
    <property type="entry name" value="YerD"/>
</dbReference>
<dbReference type="Pfam" id="PF01645">
    <property type="entry name" value="Glu_synthase"/>
    <property type="match status" value="1"/>
</dbReference>
<feature type="transmembrane region" description="Helical" evidence="3">
    <location>
        <begin position="6"/>
        <end position="32"/>
    </location>
</feature>
<dbReference type="PANTHER" id="PTHR43819">
    <property type="entry name" value="ARCHAEAL-TYPE GLUTAMATE SYNTHASE [NADPH]"/>
    <property type="match status" value="1"/>
</dbReference>
<dbReference type="PIRSF" id="PIRSF500060">
    <property type="entry name" value="UCP500060"/>
    <property type="match status" value="1"/>
</dbReference>
<dbReference type="InterPro" id="IPR002932">
    <property type="entry name" value="Glu_synthdom"/>
</dbReference>
<dbReference type="InterPro" id="IPR013785">
    <property type="entry name" value="Aldolase_TIM"/>
</dbReference>
<evidence type="ECO:0000256" key="1">
    <source>
        <dbReference type="ARBA" id="ARBA00009716"/>
    </source>
</evidence>
<dbReference type="Gene3D" id="3.20.20.70">
    <property type="entry name" value="Aldolase class I"/>
    <property type="match status" value="1"/>
</dbReference>
<dbReference type="PANTHER" id="PTHR43819:SF1">
    <property type="entry name" value="ARCHAEAL-TYPE GLUTAMATE SYNTHASE [NADPH]"/>
    <property type="match status" value="1"/>
</dbReference>
<dbReference type="GO" id="GO:0006537">
    <property type="term" value="P:glutamate biosynthetic process"/>
    <property type="evidence" value="ECO:0007669"/>
    <property type="project" value="InterPro"/>
</dbReference>
<accession>A0A239YVB3</accession>
<proteinExistence type="inferred from homology"/>
<sequence>MAFLSILQLIVNVLFFVIIIGLIIAAVSLYVIDKRQKHHSVLRNYPVLGRVRYFLEMIGPELRQYLLLNDNEGKPFSRKQYLDIVIPGKYKNRIESFGSRRNFEEPGFYIQNTMFPVDFDELKINQKNKIDTYTYDILNEGLFDRKEKNTKKTVEPFKLTEENEIVIGSNLKHPFKVNRIVGQSGMSYGALGKNAITALSKGLGRSGSWMNTGEGGLSEHHLVGGCDIIFQIGPGLFGVRDIDGKFNEEAFIEKAKMDQIKAFELKLAQGAKTRGGHIEGVKVTEEIAEIRNVKPFETVNSPNRFEFLHNNKELLEFVDRLRKLSNKPIGIKIVVGNIKDLHELIHDMVKLNIIPDFITVDGGEGGTGATYQELVDSVGLPLFTALPLLDIELKKHNIRNKVKVFASGKLITPDQIAIALGLGADLVNVARSLMINVGCIMAQQCHTNNCPVGVATTDPKKEAALVVTEKEYRVSNYIVSLHEGLFNLAAAVGVNSPNHINENHILYRTANGDVVYGSKYKNNLYKDEIIS</sequence>
<organism evidence="5 6">
    <name type="scientific">Mammaliicoccus stepanovicii</name>
    <dbReference type="NCBI Taxonomy" id="643214"/>
    <lineage>
        <taxon>Bacteria</taxon>
        <taxon>Bacillati</taxon>
        <taxon>Bacillota</taxon>
        <taxon>Bacilli</taxon>
        <taxon>Bacillales</taxon>
        <taxon>Staphylococcaceae</taxon>
        <taxon>Mammaliicoccus</taxon>
    </lineage>
</organism>
<evidence type="ECO:0000256" key="2">
    <source>
        <dbReference type="PIRNR" id="PIRNR006429"/>
    </source>
</evidence>
<evidence type="ECO:0000313" key="5">
    <source>
        <dbReference type="EMBL" id="SNV62503.1"/>
    </source>
</evidence>